<accession>A0AAW2ZA79</accession>
<dbReference type="EMBL" id="JAOPGA020001154">
    <property type="protein sequence ID" value="KAL0485601.1"/>
    <property type="molecule type" value="Genomic_DNA"/>
</dbReference>
<dbReference type="AlphaFoldDB" id="A0AAW2ZA79"/>
<dbReference type="Proteomes" id="UP001431209">
    <property type="component" value="Unassembled WGS sequence"/>
</dbReference>
<organism evidence="1 2">
    <name type="scientific">Acrasis kona</name>
    <dbReference type="NCBI Taxonomy" id="1008807"/>
    <lineage>
        <taxon>Eukaryota</taxon>
        <taxon>Discoba</taxon>
        <taxon>Heterolobosea</taxon>
        <taxon>Tetramitia</taxon>
        <taxon>Eutetramitia</taxon>
        <taxon>Acrasidae</taxon>
        <taxon>Acrasis</taxon>
    </lineage>
</organism>
<gene>
    <name evidence="1" type="ORF">AKO1_003173</name>
</gene>
<sequence length="123" mass="14169">MRHIQPSNQVDVQIESSETNIDFHIVDPVVVTQDEQQLKGKDFAFVDIRPYSLNPLADSVFIELVETRTITIAVREVIGRKENSNIIRVTKGVLKKYHRRTLMLHINGKQLLAQSRLRGFMKS</sequence>
<reference evidence="1 2" key="1">
    <citation type="submission" date="2024-03" db="EMBL/GenBank/DDBJ databases">
        <title>The Acrasis kona genome and developmental transcriptomes reveal deep origins of eukaryotic multicellular pathways.</title>
        <authorList>
            <person name="Sheikh S."/>
            <person name="Fu C.-J."/>
            <person name="Brown M.W."/>
            <person name="Baldauf S.L."/>
        </authorList>
    </citation>
    <scope>NUCLEOTIDE SEQUENCE [LARGE SCALE GENOMIC DNA]</scope>
    <source>
        <strain evidence="1 2">ATCC MYA-3509</strain>
    </source>
</reference>
<name>A0AAW2ZA79_9EUKA</name>
<proteinExistence type="predicted"/>
<evidence type="ECO:0000313" key="1">
    <source>
        <dbReference type="EMBL" id="KAL0485601.1"/>
    </source>
</evidence>
<comment type="caution">
    <text evidence="1">The sequence shown here is derived from an EMBL/GenBank/DDBJ whole genome shotgun (WGS) entry which is preliminary data.</text>
</comment>
<evidence type="ECO:0000313" key="2">
    <source>
        <dbReference type="Proteomes" id="UP001431209"/>
    </source>
</evidence>
<protein>
    <submittedName>
        <fullName evidence="1">Drp35</fullName>
    </submittedName>
</protein>
<keyword evidence="2" id="KW-1185">Reference proteome</keyword>